<evidence type="ECO:0000313" key="6">
    <source>
        <dbReference type="Proteomes" id="UP001187471"/>
    </source>
</evidence>
<dbReference type="SUPFAM" id="SSF51197">
    <property type="entry name" value="Clavaminate synthase-like"/>
    <property type="match status" value="1"/>
</dbReference>
<dbReference type="Pfam" id="PF03171">
    <property type="entry name" value="2OG-FeII_Oxy"/>
    <property type="match status" value="1"/>
</dbReference>
<dbReference type="Gene3D" id="2.60.120.330">
    <property type="entry name" value="B-lactam Antibiotic, Isopenicillin N Synthase, Chain"/>
    <property type="match status" value="1"/>
</dbReference>
<reference evidence="5" key="1">
    <citation type="submission" date="2022-12" db="EMBL/GenBank/DDBJ databases">
        <title>Draft genome assemblies for two species of Escallonia (Escalloniales).</title>
        <authorList>
            <person name="Chanderbali A."/>
            <person name="Dervinis C."/>
            <person name="Anghel I."/>
            <person name="Soltis D."/>
            <person name="Soltis P."/>
            <person name="Zapata F."/>
        </authorList>
    </citation>
    <scope>NUCLEOTIDE SEQUENCE</scope>
    <source>
        <strain evidence="5">UCBG92.1500</strain>
        <tissue evidence="5">Leaf</tissue>
    </source>
</reference>
<dbReference type="InterPro" id="IPR005123">
    <property type="entry name" value="Oxoglu/Fe-dep_dioxygenase_dom"/>
</dbReference>
<evidence type="ECO:0000256" key="1">
    <source>
        <dbReference type="ARBA" id="ARBA00022723"/>
    </source>
</evidence>
<organism evidence="5 6">
    <name type="scientific">Escallonia rubra</name>
    <dbReference type="NCBI Taxonomy" id="112253"/>
    <lineage>
        <taxon>Eukaryota</taxon>
        <taxon>Viridiplantae</taxon>
        <taxon>Streptophyta</taxon>
        <taxon>Embryophyta</taxon>
        <taxon>Tracheophyta</taxon>
        <taxon>Spermatophyta</taxon>
        <taxon>Magnoliopsida</taxon>
        <taxon>eudicotyledons</taxon>
        <taxon>Gunneridae</taxon>
        <taxon>Pentapetalae</taxon>
        <taxon>asterids</taxon>
        <taxon>campanulids</taxon>
        <taxon>Escalloniales</taxon>
        <taxon>Escalloniaceae</taxon>
        <taxon>Escallonia</taxon>
    </lineage>
</organism>
<dbReference type="InterPro" id="IPR026992">
    <property type="entry name" value="DIOX_N"/>
</dbReference>
<dbReference type="PANTHER" id="PTHR47990">
    <property type="entry name" value="2-OXOGLUTARATE (2OG) AND FE(II)-DEPENDENT OXYGENASE SUPERFAMILY PROTEIN-RELATED"/>
    <property type="match status" value="1"/>
</dbReference>
<feature type="domain" description="Fe2OG dioxygenase" evidence="4">
    <location>
        <begin position="203"/>
        <end position="305"/>
    </location>
</feature>
<keyword evidence="1 3" id="KW-0479">Metal-binding</keyword>
<dbReference type="GO" id="GO:0016705">
    <property type="term" value="F:oxidoreductase activity, acting on paired donors, with incorporation or reduction of molecular oxygen"/>
    <property type="evidence" value="ECO:0007669"/>
    <property type="project" value="UniProtKB-ARBA"/>
</dbReference>
<dbReference type="PROSITE" id="PS51471">
    <property type="entry name" value="FE2OG_OXY"/>
    <property type="match status" value="1"/>
</dbReference>
<keyword evidence="2 3" id="KW-0408">Iron</keyword>
<gene>
    <name evidence="5" type="ORF">RJ640_006519</name>
</gene>
<evidence type="ECO:0000256" key="2">
    <source>
        <dbReference type="ARBA" id="ARBA00023004"/>
    </source>
</evidence>
<evidence type="ECO:0000256" key="3">
    <source>
        <dbReference type="RuleBase" id="RU003682"/>
    </source>
</evidence>
<dbReference type="Proteomes" id="UP001187471">
    <property type="component" value="Unassembled WGS sequence"/>
</dbReference>
<proteinExistence type="inferred from homology"/>
<dbReference type="InterPro" id="IPR027443">
    <property type="entry name" value="IPNS-like_sf"/>
</dbReference>
<sequence length="369" mass="41144">MACEVPVIDMQDFPSQAEKLVGACEDWGCFRLINHTIPATLMSEMKSVVRSLLDLPLEIKQRNRDAITGSGYVAPTAINPLYEALGLYDIGSVEAVRAFCAQLDASPLQRCPFLSSATRTAHTRLVKIMCTYMLHTHRSKSENDLAITSRHPMGMASFVCGYGLPGLKETIVRYSQAVHELAMDICRKLAASMGLKSDLFDEWPCQLRINKYNFTPEMVGTPGVQIHTDGGFLTILQEDENVGGLEVMDKKSSEFIPIDPLPGTLLVNLGDIATAWSNGRFYNLQHRVQCKEAKIRVSIALFVLGPKEAAVEAPAELVDSEHPRLYVPINFEDYRKLRLSTGLRAVRLRELLKRHEKGSKVYRPVDGLH</sequence>
<dbReference type="EMBL" id="JAVXUO010002638">
    <property type="protein sequence ID" value="KAK2970856.1"/>
    <property type="molecule type" value="Genomic_DNA"/>
</dbReference>
<dbReference type="InterPro" id="IPR050231">
    <property type="entry name" value="Iron_ascorbate_oxido_reductase"/>
</dbReference>
<keyword evidence="6" id="KW-1185">Reference proteome</keyword>
<keyword evidence="3" id="KW-0560">Oxidoreductase</keyword>
<dbReference type="AlphaFoldDB" id="A0AA88R0Z9"/>
<comment type="similarity">
    <text evidence="3">Belongs to the iron/ascorbate-dependent oxidoreductase family.</text>
</comment>
<accession>A0AA88R0Z9</accession>
<evidence type="ECO:0000313" key="5">
    <source>
        <dbReference type="EMBL" id="KAK2970856.1"/>
    </source>
</evidence>
<name>A0AA88R0Z9_9ASTE</name>
<protein>
    <recommendedName>
        <fullName evidence="4">Fe2OG dioxygenase domain-containing protein</fullName>
    </recommendedName>
</protein>
<dbReference type="GO" id="GO:0046872">
    <property type="term" value="F:metal ion binding"/>
    <property type="evidence" value="ECO:0007669"/>
    <property type="project" value="UniProtKB-KW"/>
</dbReference>
<dbReference type="Pfam" id="PF14226">
    <property type="entry name" value="DIOX_N"/>
    <property type="match status" value="1"/>
</dbReference>
<evidence type="ECO:0000259" key="4">
    <source>
        <dbReference type="PROSITE" id="PS51471"/>
    </source>
</evidence>
<dbReference type="InterPro" id="IPR044861">
    <property type="entry name" value="IPNS-like_FE2OG_OXY"/>
</dbReference>
<comment type="caution">
    <text evidence="5">The sequence shown here is derived from an EMBL/GenBank/DDBJ whole genome shotgun (WGS) entry which is preliminary data.</text>
</comment>